<gene>
    <name evidence="2" type="ORF">QQ91_0010940</name>
</gene>
<sequence>MKLSVVRQRLIFLTARHRLGLVFAATTLSIFLIDRLAGRLLSTLWQRMESGNSNPLDIGFAPEVWLSVIGLTLGTLVIVISIAAQTIPKVADLYMQDWVSLFYIWFVIGGSAHAVYLKVLQDNSVILPASLILNLFILLPLAIILAFPYIFYVLRNIQPDTVIQIIFRRHSSLMRQLTRPSFQTALAKDPYRTALHQSLLESLTQLESIFGYVTFKEPKARVIQVIGMLLQEYVWMKPALGSRFFQISSAIRQDLAFQTMADQFQAIEENHIFYEQKCYRVLGNAYLRLLEDQEFDLASLCGTQLIQVGATALQANDEGLLDITITRINTLMRFALKHGLTHNEARHLYNLVFHYRELIESLIEFERRQKAQRCVYYLRTYANEIYQQGQSTPQVLFIVDVVAAEMRTLLIKTHQARWPLEIQRSLLSEMLQVDNPPELDPTSIEPRHKNSGVRMLQISLALYYLKVQQPEFVALIIEDILDDMQILGTQGFQAMMQRTCDRLQATQPTYWEETDRGNRNLFYTDDTDQIPHFLEHLDRQIRRHSLPRSP</sequence>
<organism evidence="2 3">
    <name type="scientific">Lyngbya confervoides BDU141951</name>
    <dbReference type="NCBI Taxonomy" id="1574623"/>
    <lineage>
        <taxon>Bacteria</taxon>
        <taxon>Bacillati</taxon>
        <taxon>Cyanobacteriota</taxon>
        <taxon>Cyanophyceae</taxon>
        <taxon>Oscillatoriophycideae</taxon>
        <taxon>Oscillatoriales</taxon>
        <taxon>Microcoleaceae</taxon>
        <taxon>Lyngbya</taxon>
    </lineage>
</organism>
<dbReference type="EMBL" id="JTHE03000061">
    <property type="protein sequence ID" value="MCM1983331.1"/>
    <property type="molecule type" value="Genomic_DNA"/>
</dbReference>
<keyword evidence="1" id="KW-1133">Transmembrane helix</keyword>
<feature type="transmembrane region" description="Helical" evidence="1">
    <location>
        <begin position="131"/>
        <end position="154"/>
    </location>
</feature>
<feature type="transmembrane region" description="Helical" evidence="1">
    <location>
        <begin position="99"/>
        <end position="119"/>
    </location>
</feature>
<evidence type="ECO:0000313" key="3">
    <source>
        <dbReference type="Proteomes" id="UP000031561"/>
    </source>
</evidence>
<protein>
    <recommendedName>
        <fullName evidence="4">DUF2254 domain-containing protein</fullName>
    </recommendedName>
</protein>
<proteinExistence type="predicted"/>
<dbReference type="AlphaFoldDB" id="A0ABD4T3D3"/>
<comment type="caution">
    <text evidence="2">The sequence shown here is derived from an EMBL/GenBank/DDBJ whole genome shotgun (WGS) entry which is preliminary data.</text>
</comment>
<name>A0ABD4T3D3_9CYAN</name>
<reference evidence="2 3" key="1">
    <citation type="journal article" date="2015" name="Genome Announc.">
        <title>Draft Genome Sequence of Filamentous Marine Cyanobacterium Lyngbya confervoides Strain BDU141951.</title>
        <authorList>
            <person name="Chandrababunaidu M.M."/>
            <person name="Sen D."/>
            <person name="Tripathy S."/>
        </authorList>
    </citation>
    <scope>NUCLEOTIDE SEQUENCE [LARGE SCALE GENOMIC DNA]</scope>
    <source>
        <strain evidence="2 3">BDU141951</strain>
    </source>
</reference>
<evidence type="ECO:0000256" key="1">
    <source>
        <dbReference type="SAM" id="Phobius"/>
    </source>
</evidence>
<keyword evidence="1" id="KW-0472">Membrane</keyword>
<evidence type="ECO:0000313" key="2">
    <source>
        <dbReference type="EMBL" id="MCM1983331.1"/>
    </source>
</evidence>
<dbReference type="Proteomes" id="UP000031561">
    <property type="component" value="Unassembled WGS sequence"/>
</dbReference>
<feature type="transmembrane region" description="Helical" evidence="1">
    <location>
        <begin position="65"/>
        <end position="87"/>
    </location>
</feature>
<dbReference type="RefSeq" id="WP_166275016.1">
    <property type="nucleotide sequence ID" value="NZ_JTHE03000061.1"/>
</dbReference>
<feature type="transmembrane region" description="Helical" evidence="1">
    <location>
        <begin position="21"/>
        <end position="45"/>
    </location>
</feature>
<accession>A0ABD4T3D3</accession>
<evidence type="ECO:0008006" key="4">
    <source>
        <dbReference type="Google" id="ProtNLM"/>
    </source>
</evidence>
<keyword evidence="1" id="KW-0812">Transmembrane</keyword>
<keyword evidence="3" id="KW-1185">Reference proteome</keyword>